<reference evidence="1" key="2">
    <citation type="submission" date="2023-06" db="EMBL/GenBank/DDBJ databases">
        <authorList>
            <consortium name="Lawrence Berkeley National Laboratory"/>
            <person name="Haridas S."/>
            <person name="Hensen N."/>
            <person name="Bonometti L."/>
            <person name="Westerberg I."/>
            <person name="Brannstrom I.O."/>
            <person name="Guillou S."/>
            <person name="Cros-Aarteil S."/>
            <person name="Calhoun S."/>
            <person name="Kuo A."/>
            <person name="Mondo S."/>
            <person name="Pangilinan J."/>
            <person name="Riley R."/>
            <person name="Labutti K."/>
            <person name="Andreopoulos B."/>
            <person name="Lipzen A."/>
            <person name="Chen C."/>
            <person name="Yanf M."/>
            <person name="Daum C."/>
            <person name="Ng V."/>
            <person name="Clum A."/>
            <person name="Steindorff A."/>
            <person name="Ohm R."/>
            <person name="Martin F."/>
            <person name="Silar P."/>
            <person name="Natvig D."/>
            <person name="Lalanne C."/>
            <person name="Gautier V."/>
            <person name="Ament-Velasquez S.L."/>
            <person name="Kruys A."/>
            <person name="Hutchinson M.I."/>
            <person name="Powell A.J."/>
            <person name="Barry K."/>
            <person name="Miller A.N."/>
            <person name="Grigoriev I.V."/>
            <person name="Debuchy R."/>
            <person name="Gladieux P."/>
            <person name="Thoren M.H."/>
            <person name="Johannesson H."/>
        </authorList>
    </citation>
    <scope>NUCLEOTIDE SEQUENCE</scope>
    <source>
        <strain evidence="1">CBS 958.72</strain>
    </source>
</reference>
<organism evidence="1 2">
    <name type="scientific">Lasiosphaeria ovina</name>
    <dbReference type="NCBI Taxonomy" id="92902"/>
    <lineage>
        <taxon>Eukaryota</taxon>
        <taxon>Fungi</taxon>
        <taxon>Dikarya</taxon>
        <taxon>Ascomycota</taxon>
        <taxon>Pezizomycotina</taxon>
        <taxon>Sordariomycetes</taxon>
        <taxon>Sordariomycetidae</taxon>
        <taxon>Sordariales</taxon>
        <taxon>Lasiosphaeriaceae</taxon>
        <taxon>Lasiosphaeria</taxon>
    </lineage>
</organism>
<reference evidence="1" key="1">
    <citation type="journal article" date="2023" name="Mol. Phylogenet. Evol.">
        <title>Genome-scale phylogeny and comparative genomics of the fungal order Sordariales.</title>
        <authorList>
            <person name="Hensen N."/>
            <person name="Bonometti L."/>
            <person name="Westerberg I."/>
            <person name="Brannstrom I.O."/>
            <person name="Guillou S."/>
            <person name="Cros-Aarteil S."/>
            <person name="Calhoun S."/>
            <person name="Haridas S."/>
            <person name="Kuo A."/>
            <person name="Mondo S."/>
            <person name="Pangilinan J."/>
            <person name="Riley R."/>
            <person name="LaButti K."/>
            <person name="Andreopoulos B."/>
            <person name="Lipzen A."/>
            <person name="Chen C."/>
            <person name="Yan M."/>
            <person name="Daum C."/>
            <person name="Ng V."/>
            <person name="Clum A."/>
            <person name="Steindorff A."/>
            <person name="Ohm R.A."/>
            <person name="Martin F."/>
            <person name="Silar P."/>
            <person name="Natvig D.O."/>
            <person name="Lalanne C."/>
            <person name="Gautier V."/>
            <person name="Ament-Velasquez S.L."/>
            <person name="Kruys A."/>
            <person name="Hutchinson M.I."/>
            <person name="Powell A.J."/>
            <person name="Barry K."/>
            <person name="Miller A.N."/>
            <person name="Grigoriev I.V."/>
            <person name="Debuchy R."/>
            <person name="Gladieux P."/>
            <person name="Hiltunen Thoren M."/>
            <person name="Johannesson H."/>
        </authorList>
    </citation>
    <scope>NUCLEOTIDE SEQUENCE</scope>
    <source>
        <strain evidence="1">CBS 958.72</strain>
    </source>
</reference>
<accession>A0AAE0KBZ4</accession>
<evidence type="ECO:0000313" key="2">
    <source>
        <dbReference type="Proteomes" id="UP001287356"/>
    </source>
</evidence>
<dbReference type="Proteomes" id="UP001287356">
    <property type="component" value="Unassembled WGS sequence"/>
</dbReference>
<comment type="caution">
    <text evidence="1">The sequence shown here is derived from an EMBL/GenBank/DDBJ whole genome shotgun (WGS) entry which is preliminary data.</text>
</comment>
<name>A0AAE0KBZ4_9PEZI</name>
<feature type="non-terminal residue" evidence="1">
    <location>
        <position position="248"/>
    </location>
</feature>
<proteinExistence type="predicted"/>
<dbReference type="AlphaFoldDB" id="A0AAE0KBZ4"/>
<evidence type="ECO:0000313" key="1">
    <source>
        <dbReference type="EMBL" id="KAK3373914.1"/>
    </source>
</evidence>
<dbReference type="EMBL" id="JAULSN010000004">
    <property type="protein sequence ID" value="KAK3373914.1"/>
    <property type="molecule type" value="Genomic_DNA"/>
</dbReference>
<gene>
    <name evidence="1" type="ORF">B0T24DRAFT_703901</name>
</gene>
<protein>
    <submittedName>
        <fullName evidence="1">Uncharacterized protein</fullName>
    </submittedName>
</protein>
<sequence length="248" mass="27925">GLPRAHPYTDSYQFTRSYSYHKYHVKVPTSAGIRQWRAICGLKHSSQTTSVNQPMLQPCRRSLPHPSCATMRTAWGSAYWLVGQATWCLTAEQENRRAGDNVSINQTSRALQRSPIMFSAIHRACTMASYHYSQLPESNVRSLLGRPGTAKVTNPSFLKIPEHMRGGSRPLCTPAFAMTDLKNQGKQFSQVLLNLKCVHGSSAATTGPTFMSLYVQLSRAERWEGPYLFRKPAQSDFIEPKNELDRET</sequence>
<keyword evidence="2" id="KW-1185">Reference proteome</keyword>